<protein>
    <submittedName>
        <fullName evidence="1">Uncharacterized protein</fullName>
    </submittedName>
</protein>
<proteinExistence type="predicted"/>
<keyword evidence="2" id="KW-1185">Reference proteome</keyword>
<gene>
    <name evidence="1" type="ORF">HHT355_0777</name>
</gene>
<dbReference type="AlphaFoldDB" id="A0A0H5SG17"/>
<evidence type="ECO:0000313" key="1">
    <source>
        <dbReference type="EMBL" id="CRZ33980.1"/>
    </source>
</evidence>
<organism evidence="1 2">
    <name type="scientific">Herbinix hemicellulosilytica</name>
    <dbReference type="NCBI Taxonomy" id="1564487"/>
    <lineage>
        <taxon>Bacteria</taxon>
        <taxon>Bacillati</taxon>
        <taxon>Bacillota</taxon>
        <taxon>Clostridia</taxon>
        <taxon>Lachnospirales</taxon>
        <taxon>Lachnospiraceae</taxon>
        <taxon>Herbinix</taxon>
    </lineage>
</organism>
<dbReference type="RefSeq" id="WP_103202108.1">
    <property type="nucleotide sequence ID" value="NZ_CVTD020000010.1"/>
</dbReference>
<name>A0A0H5SG17_HERHM</name>
<dbReference type="EMBL" id="CVTD020000010">
    <property type="protein sequence ID" value="CRZ33980.1"/>
    <property type="molecule type" value="Genomic_DNA"/>
</dbReference>
<evidence type="ECO:0000313" key="2">
    <source>
        <dbReference type="Proteomes" id="UP000236497"/>
    </source>
</evidence>
<dbReference type="OrthoDB" id="2635875at2"/>
<accession>A0A0H5SG17</accession>
<reference evidence="1 2" key="1">
    <citation type="submission" date="2015-06" db="EMBL/GenBank/DDBJ databases">
        <authorList>
            <person name="Wibberg Daniel"/>
        </authorList>
    </citation>
    <scope>NUCLEOTIDE SEQUENCE [LARGE SCALE GENOMIC DNA]</scope>
    <source>
        <strain evidence="1 2">T3/55T</strain>
    </source>
</reference>
<dbReference type="Proteomes" id="UP000236497">
    <property type="component" value="Unassembled WGS sequence"/>
</dbReference>
<sequence length="162" mass="18570">MEKNINESFEKITILSGDKSINYKCISIDREIDREKDLESDQIAEVFKTLIDKEADLIVMTKDESIDINLGGLKPNKVTLYDHYINPTDGRNLYGAADAKELVTVDENNNIYSFTLGSTSAEIYESNLSGDKYRGLHLRCELDDLIYEYFFVVITHRNISKQ</sequence>